<keyword evidence="2 7" id="KW-0132">Cell division</keyword>
<dbReference type="SUPFAM" id="SSF53244">
    <property type="entry name" value="MurD-like peptide ligases, peptide-binding domain"/>
    <property type="match status" value="1"/>
</dbReference>
<dbReference type="InterPro" id="IPR000713">
    <property type="entry name" value="Mur_ligase_N"/>
</dbReference>
<evidence type="ECO:0000256" key="3">
    <source>
        <dbReference type="ARBA" id="ARBA00022960"/>
    </source>
</evidence>
<feature type="binding site" evidence="7">
    <location>
        <begin position="152"/>
        <end position="153"/>
    </location>
    <ligand>
        <name>UDP-N-acetyl-alpha-D-muramoyl-L-alanyl-D-glutamate</name>
        <dbReference type="ChEBI" id="CHEBI:83900"/>
    </ligand>
</feature>
<dbReference type="Gene3D" id="3.40.1190.10">
    <property type="entry name" value="Mur-like, catalytic domain"/>
    <property type="match status" value="1"/>
</dbReference>
<dbReference type="HAMAP" id="MF_00208">
    <property type="entry name" value="MurE"/>
    <property type="match status" value="1"/>
</dbReference>
<dbReference type="SUPFAM" id="SSF63418">
    <property type="entry name" value="MurE/MurF N-terminal domain"/>
    <property type="match status" value="1"/>
</dbReference>
<reference evidence="12 13" key="1">
    <citation type="submission" date="2011-11" db="EMBL/GenBank/DDBJ databases">
        <authorList>
            <person name="Weinstock G."/>
            <person name="Sodergren E."/>
            <person name="Clifton S."/>
            <person name="Fulton L."/>
            <person name="Fulton B."/>
            <person name="Courtney L."/>
            <person name="Fronick C."/>
            <person name="Harrison M."/>
            <person name="Strong C."/>
            <person name="Farmer C."/>
            <person name="Delahaunty K."/>
            <person name="Markovic C."/>
            <person name="Hall O."/>
            <person name="Minx P."/>
            <person name="Tomlinson C."/>
            <person name="Mitreva M."/>
            <person name="Hou S."/>
            <person name="Chen J."/>
            <person name="Wollam A."/>
            <person name="Pepin K.H."/>
            <person name="Johnson M."/>
            <person name="Bhonagiri V."/>
            <person name="Zhang X."/>
            <person name="Suruliraj S."/>
            <person name="Warren W."/>
            <person name="Chinwalla A."/>
            <person name="Mardis E.R."/>
            <person name="Wilson R.K."/>
        </authorList>
    </citation>
    <scope>NUCLEOTIDE SEQUENCE [LARGE SCALE GENOMIC DNA]</scope>
    <source>
        <strain evidence="12 13">YIT 11816</strain>
    </source>
</reference>
<dbReference type="GO" id="GO:0008765">
    <property type="term" value="F:UDP-N-acetylmuramoylalanyl-D-glutamate-2,6-diaminopimelate ligase activity"/>
    <property type="evidence" value="ECO:0007669"/>
    <property type="project" value="UniProtKB-UniRule"/>
</dbReference>
<proteinExistence type="inferred from homology"/>
<feature type="domain" description="Mur ligase C-terminal" evidence="10">
    <location>
        <begin position="338"/>
        <end position="466"/>
    </location>
</feature>
<feature type="binding site" evidence="7">
    <location>
        <position position="464"/>
    </location>
    <ligand>
        <name>meso-2,6-diaminopimelate</name>
        <dbReference type="ChEBI" id="CHEBI:57791"/>
    </ligand>
</feature>
<keyword evidence="6 7" id="KW-0961">Cell wall biogenesis/degradation</keyword>
<dbReference type="PANTHER" id="PTHR23135:SF4">
    <property type="entry name" value="UDP-N-ACETYLMURAMOYL-L-ALANYL-D-GLUTAMATE--2,6-DIAMINOPIMELATE LIGASE MURE HOMOLOG, CHLOROPLASTIC"/>
    <property type="match status" value="1"/>
</dbReference>
<feature type="binding site" evidence="7">
    <location>
        <position position="27"/>
    </location>
    <ligand>
        <name>UDP-N-acetyl-alpha-D-muramoyl-L-alanyl-D-glutamate</name>
        <dbReference type="ChEBI" id="CHEBI:83900"/>
    </ligand>
</feature>
<dbReference type="GO" id="GO:0005737">
    <property type="term" value="C:cytoplasm"/>
    <property type="evidence" value="ECO:0007669"/>
    <property type="project" value="UniProtKB-SubCell"/>
</dbReference>
<dbReference type="PATRIC" id="fig|762967.3.peg.504"/>
<comment type="pathway">
    <text evidence="7 8">Cell wall biogenesis; peptidoglycan biosynthesis.</text>
</comment>
<comment type="caution">
    <text evidence="12">The sequence shown here is derived from an EMBL/GenBank/DDBJ whole genome shotgun (WGS) entry which is preliminary data.</text>
</comment>
<comment type="catalytic activity">
    <reaction evidence="7">
        <text>UDP-N-acetyl-alpha-D-muramoyl-L-alanyl-D-glutamate + meso-2,6-diaminopimelate + ATP = UDP-N-acetyl-alpha-D-muramoyl-L-alanyl-gamma-D-glutamyl-meso-2,6-diaminopimelate + ADP + phosphate + H(+)</text>
        <dbReference type="Rhea" id="RHEA:23676"/>
        <dbReference type="ChEBI" id="CHEBI:15378"/>
        <dbReference type="ChEBI" id="CHEBI:30616"/>
        <dbReference type="ChEBI" id="CHEBI:43474"/>
        <dbReference type="ChEBI" id="CHEBI:57791"/>
        <dbReference type="ChEBI" id="CHEBI:83900"/>
        <dbReference type="ChEBI" id="CHEBI:83905"/>
        <dbReference type="ChEBI" id="CHEBI:456216"/>
        <dbReference type="EC" id="6.3.2.13"/>
    </reaction>
</comment>
<accession>H3KD15</accession>
<comment type="caution">
    <text evidence="7">Lacks conserved residue(s) required for the propagation of feature annotation.</text>
</comment>
<keyword evidence="4 7" id="KW-0573">Peptidoglycan synthesis</keyword>
<feature type="binding site" evidence="7">
    <location>
        <begin position="109"/>
        <end position="115"/>
    </location>
    <ligand>
        <name>ATP</name>
        <dbReference type="ChEBI" id="CHEBI:30616"/>
    </ligand>
</feature>
<dbReference type="GO" id="GO:0008360">
    <property type="term" value="P:regulation of cell shape"/>
    <property type="evidence" value="ECO:0007669"/>
    <property type="project" value="UniProtKB-KW"/>
</dbReference>
<evidence type="ECO:0000313" key="13">
    <source>
        <dbReference type="Proteomes" id="UP000004956"/>
    </source>
</evidence>
<keyword evidence="3 7" id="KW-0133">Cell shape</keyword>
<evidence type="ECO:0000256" key="5">
    <source>
        <dbReference type="ARBA" id="ARBA00023306"/>
    </source>
</evidence>
<keyword evidence="7" id="KW-0963">Cytoplasm</keyword>
<dbReference type="Pfam" id="PF02875">
    <property type="entry name" value="Mur_ligase_C"/>
    <property type="match status" value="1"/>
</dbReference>
<dbReference type="InterPro" id="IPR013221">
    <property type="entry name" value="Mur_ligase_cen"/>
</dbReference>
<organism evidence="12 13">
    <name type="scientific">Sutterella parvirubra YIT 11816</name>
    <dbReference type="NCBI Taxonomy" id="762967"/>
    <lineage>
        <taxon>Bacteria</taxon>
        <taxon>Pseudomonadati</taxon>
        <taxon>Pseudomonadota</taxon>
        <taxon>Betaproteobacteria</taxon>
        <taxon>Burkholderiales</taxon>
        <taxon>Sutterellaceae</taxon>
        <taxon>Sutterella</taxon>
    </lineage>
</organism>
<name>H3KD15_9BURK</name>
<feature type="short sequence motif" description="Meso-diaminopimelate recognition motif" evidence="7">
    <location>
        <begin position="416"/>
        <end position="419"/>
    </location>
</feature>
<evidence type="ECO:0000256" key="7">
    <source>
        <dbReference type="HAMAP-Rule" id="MF_00208"/>
    </source>
</evidence>
<evidence type="ECO:0000256" key="1">
    <source>
        <dbReference type="ARBA" id="ARBA00005898"/>
    </source>
</evidence>
<feature type="domain" description="Mur ligase N-terminal catalytic" evidence="9">
    <location>
        <begin position="25"/>
        <end position="95"/>
    </location>
</feature>
<dbReference type="OrthoDB" id="9800958at2"/>
<dbReference type="UniPathway" id="UPA00219"/>
<feature type="binding site" evidence="7">
    <location>
        <position position="187"/>
    </location>
    <ligand>
        <name>UDP-N-acetyl-alpha-D-muramoyl-L-alanyl-D-glutamate</name>
        <dbReference type="ChEBI" id="CHEBI:83900"/>
    </ligand>
</feature>
<evidence type="ECO:0000256" key="6">
    <source>
        <dbReference type="ARBA" id="ARBA00023316"/>
    </source>
</evidence>
<feature type="domain" description="Mur ligase central" evidence="11">
    <location>
        <begin position="107"/>
        <end position="316"/>
    </location>
</feature>
<dbReference type="InterPro" id="IPR004101">
    <property type="entry name" value="Mur_ligase_C"/>
</dbReference>
<dbReference type="GO" id="GO:0051301">
    <property type="term" value="P:cell division"/>
    <property type="evidence" value="ECO:0007669"/>
    <property type="project" value="UniProtKB-KW"/>
</dbReference>
<keyword evidence="7" id="KW-0460">Magnesium</keyword>
<dbReference type="STRING" id="762967.HMPREF9440_00620"/>
<dbReference type="HOGENOM" id="CLU_022291_3_2_4"/>
<comment type="cofactor">
    <cofactor evidence="7">
        <name>Mg(2+)</name>
        <dbReference type="ChEBI" id="CHEBI:18420"/>
    </cofactor>
</comment>
<sequence length="504" mass="52987">MQNRTTDSILAWLRGLAHEGARLVLDSRRVRPGDVFVAVPGAAADGRNFIRVAAARGAAGALMEADGALPEHHPVPTLDVENLLPRLGEIASGFYGEPSAQMTGVAVTGTNGKTTTTHWIAALFSALGTKSAVMGTVGTTLGGVRFEAPALTTPDAASLQGLLADLKRAGADAFAVEASSIGLVQGRLSGTHFRTAVFTNLTRDHLDYHGTMEAYADAKAILFAWPGLKNAVVNADDPAGERMAAVAKKAGVRVWSYSTEGRTLPDADETLEARNLRATAEGMAFELVWRGVSCPVDFAQTGFFNASNLLAALAVVFAEGHAPETVLAHVAGLHAPAGRMERVRSGEGPAPLVLVDYAHTPDALEKALESLAPVARARGGELWCVFGCGGDRDPGKRPMMGRTAAALADHVVVTSDNPRTEDPDAIIREVVAGAPEARVEADRRLAIVSAIGAAAAEDVILVAGKGHEDYQEIMGVKHPFLDHEAVREGLLERRVAALRAKETH</sequence>
<keyword evidence="5 7" id="KW-0131">Cell cycle</keyword>
<dbReference type="GO" id="GO:0000287">
    <property type="term" value="F:magnesium ion binding"/>
    <property type="evidence" value="ECO:0007669"/>
    <property type="project" value="UniProtKB-UniRule"/>
</dbReference>
<feature type="binding site" evidence="7">
    <location>
        <position position="392"/>
    </location>
    <ligand>
        <name>meso-2,6-diaminopimelate</name>
        <dbReference type="ChEBI" id="CHEBI:57791"/>
    </ligand>
</feature>
<dbReference type="Pfam" id="PF08245">
    <property type="entry name" value="Mur_ligase_M"/>
    <property type="match status" value="1"/>
</dbReference>
<dbReference type="Gene3D" id="3.90.190.20">
    <property type="entry name" value="Mur ligase, C-terminal domain"/>
    <property type="match status" value="1"/>
</dbReference>
<dbReference type="EMBL" id="AFBQ01000077">
    <property type="protein sequence ID" value="EHY31987.1"/>
    <property type="molecule type" value="Genomic_DNA"/>
</dbReference>
<feature type="binding site" evidence="7">
    <location>
        <begin position="416"/>
        <end position="419"/>
    </location>
    <ligand>
        <name>meso-2,6-diaminopimelate</name>
        <dbReference type="ChEBI" id="CHEBI:57791"/>
    </ligand>
</feature>
<evidence type="ECO:0000259" key="11">
    <source>
        <dbReference type="Pfam" id="PF08245"/>
    </source>
</evidence>
<dbReference type="EC" id="6.3.2.13" evidence="7"/>
<dbReference type="GO" id="GO:0009252">
    <property type="term" value="P:peptidoglycan biosynthetic process"/>
    <property type="evidence" value="ECO:0007669"/>
    <property type="project" value="UniProtKB-UniRule"/>
</dbReference>
<dbReference type="Pfam" id="PF01225">
    <property type="entry name" value="Mur_ligase"/>
    <property type="match status" value="1"/>
</dbReference>
<feature type="binding site" evidence="7">
    <location>
        <position position="185"/>
    </location>
    <ligand>
        <name>UDP-N-acetyl-alpha-D-muramoyl-L-alanyl-D-glutamate</name>
        <dbReference type="ChEBI" id="CHEBI:83900"/>
    </ligand>
</feature>
<dbReference type="PANTHER" id="PTHR23135">
    <property type="entry name" value="MUR LIGASE FAMILY MEMBER"/>
    <property type="match status" value="1"/>
</dbReference>
<comment type="function">
    <text evidence="7">Catalyzes the addition of meso-diaminopimelic acid to the nucleotide precursor UDP-N-acetylmuramoyl-L-alanyl-D-glutamate (UMAG) in the biosynthesis of bacterial cell-wall peptidoglycan.</text>
</comment>
<evidence type="ECO:0000313" key="12">
    <source>
        <dbReference type="EMBL" id="EHY31987.1"/>
    </source>
</evidence>
<evidence type="ECO:0000256" key="4">
    <source>
        <dbReference type="ARBA" id="ARBA00022984"/>
    </source>
</evidence>
<dbReference type="InterPro" id="IPR035911">
    <property type="entry name" value="MurE/MurF_N"/>
</dbReference>
<dbReference type="GO" id="GO:0005524">
    <property type="term" value="F:ATP binding"/>
    <property type="evidence" value="ECO:0007669"/>
    <property type="project" value="UniProtKB-UniRule"/>
</dbReference>
<protein>
    <recommendedName>
        <fullName evidence="7">UDP-N-acetylmuramoyl-L-alanyl-D-glutamate--2,6-diaminopimelate ligase</fullName>
        <ecNumber evidence="7">6.3.2.13</ecNumber>
    </recommendedName>
    <alternativeName>
        <fullName evidence="7">Meso-A2pm-adding enzyme</fullName>
    </alternativeName>
    <alternativeName>
        <fullName evidence="7">Meso-diaminopimelate-adding enzyme</fullName>
    </alternativeName>
    <alternativeName>
        <fullName evidence="7">UDP-MurNAc-L-Ala-D-Glu:meso-diaminopimelate ligase</fullName>
    </alternativeName>
    <alternativeName>
        <fullName evidence="7">UDP-MurNAc-tripeptide synthetase</fullName>
    </alternativeName>
    <alternativeName>
        <fullName evidence="7">UDP-N-acetylmuramyl-tripeptide synthetase</fullName>
    </alternativeName>
</protein>
<keyword evidence="13" id="KW-1185">Reference proteome</keyword>
<evidence type="ECO:0000259" key="9">
    <source>
        <dbReference type="Pfam" id="PF01225"/>
    </source>
</evidence>
<dbReference type="AlphaFoldDB" id="H3KD15"/>
<dbReference type="NCBIfam" id="NF001126">
    <property type="entry name" value="PRK00139.1-4"/>
    <property type="match status" value="1"/>
</dbReference>
<evidence type="ECO:0000259" key="10">
    <source>
        <dbReference type="Pfam" id="PF02875"/>
    </source>
</evidence>
<feature type="binding site" evidence="7">
    <location>
        <position position="179"/>
    </location>
    <ligand>
        <name>UDP-N-acetyl-alpha-D-muramoyl-L-alanyl-D-glutamate</name>
        <dbReference type="ChEBI" id="CHEBI:83900"/>
    </ligand>
</feature>
<feature type="binding site" evidence="7">
    <location>
        <position position="468"/>
    </location>
    <ligand>
        <name>meso-2,6-diaminopimelate</name>
        <dbReference type="ChEBI" id="CHEBI:57791"/>
    </ligand>
</feature>
<comment type="similarity">
    <text evidence="1 7">Belongs to the MurCDEF family. MurE subfamily.</text>
</comment>
<keyword evidence="7 12" id="KW-0436">Ligase</keyword>
<dbReference type="InterPro" id="IPR036615">
    <property type="entry name" value="Mur_ligase_C_dom_sf"/>
</dbReference>
<evidence type="ECO:0000256" key="2">
    <source>
        <dbReference type="ARBA" id="ARBA00022618"/>
    </source>
</evidence>
<evidence type="ECO:0000256" key="8">
    <source>
        <dbReference type="RuleBase" id="RU004135"/>
    </source>
</evidence>
<dbReference type="NCBIfam" id="NF001124">
    <property type="entry name" value="PRK00139.1-2"/>
    <property type="match status" value="1"/>
</dbReference>
<keyword evidence="7" id="KW-0547">Nucleotide-binding</keyword>
<comment type="subcellular location">
    <subcellularLocation>
        <location evidence="7 8">Cytoplasm</location>
    </subcellularLocation>
</comment>
<dbReference type="SUPFAM" id="SSF53623">
    <property type="entry name" value="MurD-like peptide ligases, catalytic domain"/>
    <property type="match status" value="1"/>
</dbReference>
<dbReference type="GO" id="GO:0071555">
    <property type="term" value="P:cell wall organization"/>
    <property type="evidence" value="ECO:0007669"/>
    <property type="project" value="UniProtKB-KW"/>
</dbReference>
<dbReference type="Gene3D" id="3.40.1390.10">
    <property type="entry name" value="MurE/MurF, N-terminal domain"/>
    <property type="match status" value="1"/>
</dbReference>
<keyword evidence="7" id="KW-0067">ATP-binding</keyword>
<dbReference type="InterPro" id="IPR005761">
    <property type="entry name" value="UDP-N-AcMur-Glu-dNH2Pim_ligase"/>
</dbReference>
<dbReference type="Proteomes" id="UP000004956">
    <property type="component" value="Unassembled WGS sequence"/>
</dbReference>
<dbReference type="RefSeq" id="WP_008541214.1">
    <property type="nucleotide sequence ID" value="NZ_JH604899.1"/>
</dbReference>
<feature type="modified residue" description="N6-carboxylysine" evidence="7">
    <location>
        <position position="219"/>
    </location>
</feature>
<dbReference type="InterPro" id="IPR036565">
    <property type="entry name" value="Mur-like_cat_sf"/>
</dbReference>
<feature type="binding site" evidence="7">
    <location>
        <position position="25"/>
    </location>
    <ligand>
        <name>UDP-N-acetyl-alpha-D-muramoyl-L-alanyl-D-glutamate</name>
        <dbReference type="ChEBI" id="CHEBI:83900"/>
    </ligand>
</feature>
<gene>
    <name evidence="7" type="primary">murE</name>
    <name evidence="12" type="ORF">HMPREF9440_00620</name>
</gene>
<comment type="PTM">
    <text evidence="7">Carboxylation is probably crucial for Mg(2+) binding and, consequently, for the gamma-phosphate positioning of ATP.</text>
</comment>
<dbReference type="NCBIfam" id="TIGR01085">
    <property type="entry name" value="murE"/>
    <property type="match status" value="1"/>
</dbReference>